<sequence length="104" mass="11991">MPSTRKAISALTQLRKSIDIRTLEPIIFYSGKNDELHIHLSKEDRGELIIKSLSKKMITVREVTLLENDSKLSWKQNFKGLKIIVPTSIDEELNDQQAIIKIKF</sequence>
<dbReference type="InterPro" id="IPR031919">
    <property type="entry name" value="Fucosidase_C"/>
</dbReference>
<evidence type="ECO:0000313" key="2">
    <source>
        <dbReference type="EMBL" id="RDC58187.1"/>
    </source>
</evidence>
<gene>
    <name evidence="2" type="ORF">DU508_04390</name>
</gene>
<dbReference type="AlphaFoldDB" id="A0A369Q4I1"/>
<comment type="caution">
    <text evidence="2">The sequence shown here is derived from an EMBL/GenBank/DDBJ whole genome shotgun (WGS) entry which is preliminary data.</text>
</comment>
<feature type="domain" description="Alpha-L-fucosidase C-terminal" evidence="1">
    <location>
        <begin position="26"/>
        <end position="100"/>
    </location>
</feature>
<dbReference type="Proteomes" id="UP000253961">
    <property type="component" value="Unassembled WGS sequence"/>
</dbReference>
<dbReference type="OrthoDB" id="770063at2"/>
<protein>
    <recommendedName>
        <fullName evidence="1">Alpha-L-fucosidase C-terminal domain-containing protein</fullName>
    </recommendedName>
</protein>
<evidence type="ECO:0000259" key="1">
    <source>
        <dbReference type="Pfam" id="PF16757"/>
    </source>
</evidence>
<reference evidence="2 3" key="1">
    <citation type="submission" date="2018-07" db="EMBL/GenBank/DDBJ databases">
        <title>Pedobacter sp. nov., isolated from soil.</title>
        <authorList>
            <person name="Zhou L.Y."/>
            <person name="Du Z.J."/>
        </authorList>
    </citation>
    <scope>NUCLEOTIDE SEQUENCE [LARGE SCALE GENOMIC DNA]</scope>
    <source>
        <strain evidence="2 3">JDX94</strain>
    </source>
</reference>
<name>A0A369Q4I1_9SPHI</name>
<evidence type="ECO:0000313" key="3">
    <source>
        <dbReference type="Proteomes" id="UP000253961"/>
    </source>
</evidence>
<dbReference type="InterPro" id="IPR013780">
    <property type="entry name" value="Glyco_hydro_b"/>
</dbReference>
<organism evidence="2 3">
    <name type="scientific">Pedobacter chinensis</name>
    <dbReference type="NCBI Taxonomy" id="2282421"/>
    <lineage>
        <taxon>Bacteria</taxon>
        <taxon>Pseudomonadati</taxon>
        <taxon>Bacteroidota</taxon>
        <taxon>Sphingobacteriia</taxon>
        <taxon>Sphingobacteriales</taxon>
        <taxon>Sphingobacteriaceae</taxon>
        <taxon>Pedobacter</taxon>
    </lineage>
</organism>
<proteinExistence type="predicted"/>
<dbReference type="RefSeq" id="WP_115401597.1">
    <property type="nucleotide sequence ID" value="NZ_QPKV01000002.1"/>
</dbReference>
<keyword evidence="3" id="KW-1185">Reference proteome</keyword>
<dbReference type="Gene3D" id="2.60.40.1180">
    <property type="entry name" value="Golgi alpha-mannosidase II"/>
    <property type="match status" value="1"/>
</dbReference>
<accession>A0A369Q4I1</accession>
<dbReference type="Pfam" id="PF16757">
    <property type="entry name" value="Fucosidase_C"/>
    <property type="match status" value="1"/>
</dbReference>
<dbReference type="EMBL" id="QPKV01000002">
    <property type="protein sequence ID" value="RDC58187.1"/>
    <property type="molecule type" value="Genomic_DNA"/>
</dbReference>